<dbReference type="KEGG" id="nco:AAW31_04325"/>
<dbReference type="InterPro" id="IPR037024">
    <property type="entry name" value="NiFe_Hase_small_N_sf"/>
</dbReference>
<accession>A0A0F7KEE5</accession>
<reference evidence="7" key="1">
    <citation type="submission" date="2015-05" db="EMBL/GenBank/DDBJ databases">
        <title>Draft genome of Nitrosomonas communis strain Nm2.</title>
        <authorList>
            <person name="Kozlowski J.A."/>
            <person name="Kits K.D."/>
            <person name="Stein L.Y."/>
        </authorList>
    </citation>
    <scope>NUCLEOTIDE SEQUENCE [LARGE SCALE GENOMIC DNA]</scope>
    <source>
        <strain evidence="7">Nm2</strain>
    </source>
</reference>
<keyword evidence="3" id="KW-0479">Metal-binding</keyword>
<dbReference type="PANTHER" id="PTHR42845">
    <property type="entry name" value="COENZYME F420-REDUCING HYDROGENASE, GAMMA SUBUNIT"/>
    <property type="match status" value="1"/>
</dbReference>
<dbReference type="PANTHER" id="PTHR42845:SF1">
    <property type="entry name" value="HYDROGENASE SMALL SUBUNIT"/>
    <property type="match status" value="1"/>
</dbReference>
<dbReference type="AlphaFoldDB" id="A0A0F7KEE5"/>
<dbReference type="Proteomes" id="UP000034156">
    <property type="component" value="Chromosome"/>
</dbReference>
<evidence type="ECO:0000313" key="6">
    <source>
        <dbReference type="EMBL" id="TYP74935.1"/>
    </source>
</evidence>
<evidence type="ECO:0000313" key="7">
    <source>
        <dbReference type="Proteomes" id="UP000034156"/>
    </source>
</evidence>
<gene>
    <name evidence="5" type="ORF">AAW31_04325</name>
    <name evidence="6" type="ORF">BCL69_10857</name>
</gene>
<evidence type="ECO:0000259" key="4">
    <source>
        <dbReference type="Pfam" id="PF01058"/>
    </source>
</evidence>
<dbReference type="Gene3D" id="3.40.50.700">
    <property type="entry name" value="NADH:ubiquinone oxidoreductase-like, 20kDa subunit"/>
    <property type="match status" value="1"/>
</dbReference>
<dbReference type="EMBL" id="CP011451">
    <property type="protein sequence ID" value="AKH37212.1"/>
    <property type="molecule type" value="Genomic_DNA"/>
</dbReference>
<dbReference type="RefSeq" id="WP_046849305.1">
    <property type="nucleotide sequence ID" value="NZ_CBDIPD010000159.1"/>
</dbReference>
<comment type="cofactor">
    <cofactor evidence="1">
        <name>[3Fe-4S] cluster</name>
        <dbReference type="ChEBI" id="CHEBI:21137"/>
    </cofactor>
</comment>
<dbReference type="GO" id="GO:0051538">
    <property type="term" value="F:3 iron, 4 sulfur cluster binding"/>
    <property type="evidence" value="ECO:0007669"/>
    <property type="project" value="UniProtKB-KW"/>
</dbReference>
<dbReference type="GO" id="GO:0016491">
    <property type="term" value="F:oxidoreductase activity"/>
    <property type="evidence" value="ECO:0007669"/>
    <property type="project" value="UniProtKB-KW"/>
</dbReference>
<evidence type="ECO:0000256" key="2">
    <source>
        <dbReference type="ARBA" id="ARBA00023002"/>
    </source>
</evidence>
<sequence length="181" mass="20381">MTHKPKLKLATTSLAGCFGCHMSFLDMDERIVELLEHIEFDRSPFTDIKQLDHCDIGLIEGGVCNAENVHVLRTYRANCRILVAVGACAINGGVPALRNHFSLKECLEEAYVKTPDMINPHIPDDPELPLLLDKVYPVHEVVKIDYFLPGCPPSADTFYRFLSELIEGKEPQIGKVELRYD</sequence>
<keyword evidence="3" id="KW-0408">Iron</keyword>
<feature type="domain" description="NADH:ubiquinone oxidoreductase-like 20kDa subunit" evidence="4">
    <location>
        <begin position="17"/>
        <end position="164"/>
    </location>
</feature>
<dbReference type="OrthoDB" id="9787729at2"/>
<dbReference type="EMBL" id="VNHT01000085">
    <property type="protein sequence ID" value="TYP74935.1"/>
    <property type="molecule type" value="Genomic_DNA"/>
</dbReference>
<evidence type="ECO:0000256" key="3">
    <source>
        <dbReference type="ARBA" id="ARBA00023291"/>
    </source>
</evidence>
<dbReference type="Pfam" id="PF01058">
    <property type="entry name" value="Oxidored_q6"/>
    <property type="match status" value="1"/>
</dbReference>
<protein>
    <submittedName>
        <fullName evidence="6">NAD-reducing hydrogenase small subunit</fullName>
    </submittedName>
    <submittedName>
        <fullName evidence="5">NADP oxidoreductase</fullName>
    </submittedName>
</protein>
<dbReference type="InterPro" id="IPR051349">
    <property type="entry name" value="Hydrogenase_assoc-protein"/>
</dbReference>
<dbReference type="PATRIC" id="fig|44574.3.peg.1035"/>
<dbReference type="Proteomes" id="UP000324176">
    <property type="component" value="Unassembled WGS sequence"/>
</dbReference>
<keyword evidence="3" id="KW-0003">3Fe-4S</keyword>
<evidence type="ECO:0000313" key="5">
    <source>
        <dbReference type="EMBL" id="AKH37212.1"/>
    </source>
</evidence>
<keyword evidence="3" id="KW-0411">Iron-sulfur</keyword>
<name>A0A0F7KEE5_9PROT</name>
<reference evidence="6 8" key="3">
    <citation type="submission" date="2019-07" db="EMBL/GenBank/DDBJ databases">
        <title>Active sludge and wastewater microbial communities from Klosterneuburg, Austria.</title>
        <authorList>
            <person name="Wagner M."/>
        </authorList>
    </citation>
    <scope>NUCLEOTIDE SEQUENCE [LARGE SCALE GENOMIC DNA]</scope>
    <source>
        <strain evidence="6 8">Nm2</strain>
    </source>
</reference>
<keyword evidence="2" id="KW-0560">Oxidoreductase</keyword>
<evidence type="ECO:0000313" key="8">
    <source>
        <dbReference type="Proteomes" id="UP000324176"/>
    </source>
</evidence>
<proteinExistence type="predicted"/>
<dbReference type="InterPro" id="IPR006137">
    <property type="entry name" value="NADH_UbQ_OxRdtase-like_20kDa"/>
</dbReference>
<keyword evidence="7" id="KW-1185">Reference proteome</keyword>
<organism evidence="5 7">
    <name type="scientific">Nitrosomonas communis</name>
    <dbReference type="NCBI Taxonomy" id="44574"/>
    <lineage>
        <taxon>Bacteria</taxon>
        <taxon>Pseudomonadati</taxon>
        <taxon>Pseudomonadota</taxon>
        <taxon>Betaproteobacteria</taxon>
        <taxon>Nitrosomonadales</taxon>
        <taxon>Nitrosomonadaceae</taxon>
        <taxon>Nitrosomonas</taxon>
    </lineage>
</organism>
<evidence type="ECO:0000256" key="1">
    <source>
        <dbReference type="ARBA" id="ARBA00001927"/>
    </source>
</evidence>
<dbReference type="SUPFAM" id="SSF56770">
    <property type="entry name" value="HydA/Nqo6-like"/>
    <property type="match status" value="1"/>
</dbReference>
<reference evidence="5 7" key="2">
    <citation type="journal article" date="2016" name="Genome Announc.">
        <title>Genome Sequence of Nitrosomonas communis Strain Nm2, a Mesophilic Ammonia-Oxidizing Bacterium Isolated from Mediterranean Soil.</title>
        <authorList>
            <person name="Kozlowski J.A."/>
            <person name="Kits K.D."/>
            <person name="Stein L.Y."/>
        </authorList>
    </citation>
    <scope>NUCLEOTIDE SEQUENCE [LARGE SCALE GENOMIC DNA]</scope>
    <source>
        <strain evidence="5 7">Nm2</strain>
    </source>
</reference>